<sequence>MPHQPTVTEIRIANIIGCLEPAIILLDELNKAFRTPFLQAISNTTFSLITAVQNAKKNKDECIQLMELVYQVLPAIANLHIKSETPESLPASTMDHLRKFTEYMYSMS</sequence>
<organism evidence="1 2">
    <name type="scientific">Mycena metata</name>
    <dbReference type="NCBI Taxonomy" id="1033252"/>
    <lineage>
        <taxon>Eukaryota</taxon>
        <taxon>Fungi</taxon>
        <taxon>Dikarya</taxon>
        <taxon>Basidiomycota</taxon>
        <taxon>Agaricomycotina</taxon>
        <taxon>Agaricomycetes</taxon>
        <taxon>Agaricomycetidae</taxon>
        <taxon>Agaricales</taxon>
        <taxon>Marasmiineae</taxon>
        <taxon>Mycenaceae</taxon>
        <taxon>Mycena</taxon>
    </lineage>
</organism>
<dbReference type="Proteomes" id="UP001215598">
    <property type="component" value="Unassembled WGS sequence"/>
</dbReference>
<evidence type="ECO:0000313" key="1">
    <source>
        <dbReference type="EMBL" id="KAJ7742027.1"/>
    </source>
</evidence>
<gene>
    <name evidence="1" type="ORF">B0H16DRAFT_1728275</name>
</gene>
<accession>A0AAD7IFQ4</accession>
<keyword evidence="2" id="KW-1185">Reference proteome</keyword>
<dbReference type="EMBL" id="JARKIB010000096">
    <property type="protein sequence ID" value="KAJ7742027.1"/>
    <property type="molecule type" value="Genomic_DNA"/>
</dbReference>
<reference evidence="1" key="1">
    <citation type="submission" date="2023-03" db="EMBL/GenBank/DDBJ databases">
        <title>Massive genome expansion in bonnet fungi (Mycena s.s.) driven by repeated elements and novel gene families across ecological guilds.</title>
        <authorList>
            <consortium name="Lawrence Berkeley National Laboratory"/>
            <person name="Harder C.B."/>
            <person name="Miyauchi S."/>
            <person name="Viragh M."/>
            <person name="Kuo A."/>
            <person name="Thoen E."/>
            <person name="Andreopoulos B."/>
            <person name="Lu D."/>
            <person name="Skrede I."/>
            <person name="Drula E."/>
            <person name="Henrissat B."/>
            <person name="Morin E."/>
            <person name="Kohler A."/>
            <person name="Barry K."/>
            <person name="LaButti K."/>
            <person name="Morin E."/>
            <person name="Salamov A."/>
            <person name="Lipzen A."/>
            <person name="Mereny Z."/>
            <person name="Hegedus B."/>
            <person name="Baldrian P."/>
            <person name="Stursova M."/>
            <person name="Weitz H."/>
            <person name="Taylor A."/>
            <person name="Grigoriev I.V."/>
            <person name="Nagy L.G."/>
            <person name="Martin F."/>
            <person name="Kauserud H."/>
        </authorList>
    </citation>
    <scope>NUCLEOTIDE SEQUENCE</scope>
    <source>
        <strain evidence="1">CBHHK182m</strain>
    </source>
</reference>
<dbReference type="GO" id="GO:0007166">
    <property type="term" value="P:cell surface receptor signaling pathway"/>
    <property type="evidence" value="ECO:0007669"/>
    <property type="project" value="InterPro"/>
</dbReference>
<protein>
    <submittedName>
        <fullName evidence="1">Uncharacterized protein</fullName>
    </submittedName>
</protein>
<evidence type="ECO:0000313" key="2">
    <source>
        <dbReference type="Proteomes" id="UP001215598"/>
    </source>
</evidence>
<dbReference type="InterPro" id="IPR036537">
    <property type="entry name" value="Adaptor_Cbl_N_dom_sf"/>
</dbReference>
<name>A0AAD7IFQ4_9AGAR</name>
<comment type="caution">
    <text evidence="1">The sequence shown here is derived from an EMBL/GenBank/DDBJ whole genome shotgun (WGS) entry which is preliminary data.</text>
</comment>
<dbReference type="AlphaFoldDB" id="A0AAD7IFQ4"/>
<dbReference type="Gene3D" id="1.20.930.20">
    <property type="entry name" value="Adaptor protein Cbl, N-terminal domain"/>
    <property type="match status" value="1"/>
</dbReference>
<proteinExistence type="predicted"/>